<dbReference type="PANTHER" id="PTHR11803">
    <property type="entry name" value="2-IMINOBUTANOATE/2-IMINOPROPANOATE DEAMINASE RIDA"/>
    <property type="match status" value="1"/>
</dbReference>
<keyword evidence="3" id="KW-1185">Reference proteome</keyword>
<protein>
    <submittedName>
        <fullName evidence="2">Enamine deaminase RidA, house cleaning of reactive enamine intermediates, YjgF/YER057c/UK114 family</fullName>
    </submittedName>
</protein>
<organism evidence="2 3">
    <name type="scientific">Granulicella pectinivorans</name>
    <dbReference type="NCBI Taxonomy" id="474950"/>
    <lineage>
        <taxon>Bacteria</taxon>
        <taxon>Pseudomonadati</taxon>
        <taxon>Acidobacteriota</taxon>
        <taxon>Terriglobia</taxon>
        <taxon>Terriglobales</taxon>
        <taxon>Acidobacteriaceae</taxon>
        <taxon>Granulicella</taxon>
    </lineage>
</organism>
<dbReference type="SUPFAM" id="SSF55298">
    <property type="entry name" value="YjgF-like"/>
    <property type="match status" value="1"/>
</dbReference>
<dbReference type="CDD" id="cd00448">
    <property type="entry name" value="YjgF_YER057c_UK114_family"/>
    <property type="match status" value="1"/>
</dbReference>
<dbReference type="GO" id="GO:0005829">
    <property type="term" value="C:cytosol"/>
    <property type="evidence" value="ECO:0007669"/>
    <property type="project" value="TreeGrafter"/>
</dbReference>
<dbReference type="Proteomes" id="UP000199024">
    <property type="component" value="Unassembled WGS sequence"/>
</dbReference>
<dbReference type="InterPro" id="IPR035959">
    <property type="entry name" value="RutC-like_sf"/>
</dbReference>
<reference evidence="2 3" key="1">
    <citation type="submission" date="2016-10" db="EMBL/GenBank/DDBJ databases">
        <authorList>
            <person name="de Groot N.N."/>
        </authorList>
    </citation>
    <scope>NUCLEOTIDE SEQUENCE [LARGE SCALE GENOMIC DNA]</scope>
    <source>
        <strain evidence="2 3">DSM 21001</strain>
    </source>
</reference>
<proteinExistence type="inferred from homology"/>
<dbReference type="GO" id="GO:0019239">
    <property type="term" value="F:deaminase activity"/>
    <property type="evidence" value="ECO:0007669"/>
    <property type="project" value="TreeGrafter"/>
</dbReference>
<evidence type="ECO:0000256" key="1">
    <source>
        <dbReference type="ARBA" id="ARBA00010552"/>
    </source>
</evidence>
<accession>A0A1I6LYI6</accession>
<name>A0A1I6LYI6_9BACT</name>
<evidence type="ECO:0000313" key="3">
    <source>
        <dbReference type="Proteomes" id="UP000199024"/>
    </source>
</evidence>
<evidence type="ECO:0000313" key="2">
    <source>
        <dbReference type="EMBL" id="SFS08465.1"/>
    </source>
</evidence>
<gene>
    <name evidence="2" type="ORF">SAMN05421771_1486</name>
</gene>
<dbReference type="AlphaFoldDB" id="A0A1I6LYI6"/>
<sequence>MQTRRTAIQSFFAALATTFSTRADSETPAKNGLTKVVHTRGPKPAQTPLYSPAISWGNTLYLSGKSSKDAPPGDIKSDVKFVLAEIEKDLLNAGSSMANVLKVTVYLNDIKDYAAMNEVFRGAFGDVPPARTTVSAAVPRGVSVEIDIIAGIERPSLG</sequence>
<dbReference type="RefSeq" id="WP_175528910.1">
    <property type="nucleotide sequence ID" value="NZ_FOZL01000001.1"/>
</dbReference>
<dbReference type="Gene3D" id="3.30.1330.40">
    <property type="entry name" value="RutC-like"/>
    <property type="match status" value="1"/>
</dbReference>
<comment type="similarity">
    <text evidence="1">Belongs to the RutC family.</text>
</comment>
<dbReference type="EMBL" id="FOZL01000001">
    <property type="protein sequence ID" value="SFS08465.1"/>
    <property type="molecule type" value="Genomic_DNA"/>
</dbReference>
<dbReference type="Pfam" id="PF01042">
    <property type="entry name" value="Ribonuc_L-PSP"/>
    <property type="match status" value="1"/>
</dbReference>
<dbReference type="InterPro" id="IPR006175">
    <property type="entry name" value="YjgF/YER057c/UK114"/>
</dbReference>
<dbReference type="PANTHER" id="PTHR11803:SF58">
    <property type="entry name" value="PROTEIN HMF1-RELATED"/>
    <property type="match status" value="1"/>
</dbReference>
<dbReference type="STRING" id="474950.SAMN05421771_1486"/>